<protein>
    <recommendedName>
        <fullName evidence="4">Orotidine 5'-phosphate decarboxylase</fullName>
        <ecNumber evidence="3">4.1.1.23</ecNumber>
    </recommendedName>
    <alternativeName>
        <fullName evidence="8">OMP decarboxylase</fullName>
    </alternativeName>
</protein>
<evidence type="ECO:0000256" key="8">
    <source>
        <dbReference type="ARBA" id="ARBA00033428"/>
    </source>
</evidence>
<dbReference type="NCBIfam" id="TIGR02127">
    <property type="entry name" value="pyrF_sub2"/>
    <property type="match status" value="1"/>
</dbReference>
<keyword evidence="7 11" id="KW-0456">Lyase</keyword>
<evidence type="ECO:0000313" key="11">
    <source>
        <dbReference type="EMBL" id="KFG65241.1"/>
    </source>
</evidence>
<evidence type="ECO:0000256" key="5">
    <source>
        <dbReference type="ARBA" id="ARBA00022793"/>
    </source>
</evidence>
<proteinExistence type="inferred from homology"/>
<dbReference type="EMBL" id="AFYV02000367">
    <property type="protein sequence ID" value="KFG65241.1"/>
    <property type="molecule type" value="Genomic_DNA"/>
</dbReference>
<dbReference type="Proteomes" id="UP000028834">
    <property type="component" value="Unassembled WGS sequence"/>
</dbReference>
<evidence type="ECO:0000259" key="10">
    <source>
        <dbReference type="SMART" id="SM00934"/>
    </source>
</evidence>
<organism evidence="11 12">
    <name type="scientific">Toxoplasma gondii RUB</name>
    <dbReference type="NCBI Taxonomy" id="935652"/>
    <lineage>
        <taxon>Eukaryota</taxon>
        <taxon>Sar</taxon>
        <taxon>Alveolata</taxon>
        <taxon>Apicomplexa</taxon>
        <taxon>Conoidasida</taxon>
        <taxon>Coccidia</taxon>
        <taxon>Eucoccidiorida</taxon>
        <taxon>Eimeriorina</taxon>
        <taxon>Sarcocystidae</taxon>
        <taxon>Toxoplasma</taxon>
    </lineage>
</organism>
<dbReference type="PANTHER" id="PTHR43375:SF1">
    <property type="entry name" value="OROTIDINE 5'-PHOSPHATE DECARBOXYLASE"/>
    <property type="match status" value="1"/>
</dbReference>
<dbReference type="Pfam" id="PF00215">
    <property type="entry name" value="OMPdecase"/>
    <property type="match status" value="1"/>
</dbReference>
<evidence type="ECO:0000313" key="12">
    <source>
        <dbReference type="Proteomes" id="UP000028834"/>
    </source>
</evidence>
<comment type="similarity">
    <text evidence="2">Belongs to the OMP decarboxylase family. Type 2 subfamily.</text>
</comment>
<comment type="pathway">
    <text evidence="1">Pyrimidine metabolism; UMP biosynthesis via de novo pathway; UMP from orotate: step 2/2.</text>
</comment>
<dbReference type="InterPro" id="IPR013785">
    <property type="entry name" value="Aldolase_TIM"/>
</dbReference>
<dbReference type="Gene3D" id="3.20.20.70">
    <property type="entry name" value="Aldolase class I"/>
    <property type="match status" value="1"/>
</dbReference>
<dbReference type="InterPro" id="IPR011060">
    <property type="entry name" value="RibuloseP-bd_barrel"/>
</dbReference>
<evidence type="ECO:0000256" key="4">
    <source>
        <dbReference type="ARBA" id="ARBA00021923"/>
    </source>
</evidence>
<evidence type="ECO:0000256" key="7">
    <source>
        <dbReference type="ARBA" id="ARBA00023239"/>
    </source>
</evidence>
<comment type="catalytic activity">
    <reaction evidence="9">
        <text>orotidine 5'-phosphate + H(+) = UMP + CO2</text>
        <dbReference type="Rhea" id="RHEA:11596"/>
        <dbReference type="ChEBI" id="CHEBI:15378"/>
        <dbReference type="ChEBI" id="CHEBI:16526"/>
        <dbReference type="ChEBI" id="CHEBI:57538"/>
        <dbReference type="ChEBI" id="CHEBI:57865"/>
        <dbReference type="EC" id="4.1.1.23"/>
    </reaction>
</comment>
<dbReference type="InterPro" id="IPR011995">
    <property type="entry name" value="OMPdecase_type-2"/>
</dbReference>
<keyword evidence="5" id="KW-0210">Decarboxylase</keyword>
<gene>
    <name evidence="11" type="ORF">TGRUB_259690</name>
</gene>
<dbReference type="UniPathway" id="UPA00070">
    <property type="reaction ID" value="UER00120"/>
</dbReference>
<dbReference type="InterPro" id="IPR001754">
    <property type="entry name" value="OMPdeCOase_dom"/>
</dbReference>
<evidence type="ECO:0000256" key="3">
    <source>
        <dbReference type="ARBA" id="ARBA00012321"/>
    </source>
</evidence>
<evidence type="ECO:0000256" key="1">
    <source>
        <dbReference type="ARBA" id="ARBA00004861"/>
    </source>
</evidence>
<accession>A0A086M8M3</accession>
<evidence type="ECO:0000256" key="6">
    <source>
        <dbReference type="ARBA" id="ARBA00022975"/>
    </source>
</evidence>
<evidence type="ECO:0000256" key="9">
    <source>
        <dbReference type="ARBA" id="ARBA00049157"/>
    </source>
</evidence>
<dbReference type="InterPro" id="IPR018089">
    <property type="entry name" value="OMPdecase_AS"/>
</dbReference>
<dbReference type="GO" id="GO:0044205">
    <property type="term" value="P:'de novo' UMP biosynthetic process"/>
    <property type="evidence" value="ECO:0007669"/>
    <property type="project" value="UniProtKB-UniPathway"/>
</dbReference>
<dbReference type="GO" id="GO:0004590">
    <property type="term" value="F:orotidine-5'-phosphate decarboxylase activity"/>
    <property type="evidence" value="ECO:0007669"/>
    <property type="project" value="UniProtKB-EC"/>
</dbReference>
<sequence>MPADALREKPVVQAAVNTSEGCKNFFKTLDARIEAVDSLLTVGLDPHITDLPSPATAERAFVFCERIIRETLPFTCCYKPNSAFFEAFGPPGLQALERVCALIPDDVPILLDAKRGDIGSTAQAYASSAFDAFKADGVTVNAYMGREAVRPFLSYRNKGVFVLVKTSNQSSNEFQTLPVRVESSSDTQDVPLYVQMARVCNELAQECVSEEDSPSTTGHGLRHNASGGGVGLVVGATDIEALREVRKACPDLYILAPGVGAQGADLERALSAGLCKDGKGMLIPVSRGISRAENLAAQANAYREQINEVRRGIVQQYEES</sequence>
<keyword evidence="6" id="KW-0665">Pyrimidine biosynthesis</keyword>
<dbReference type="SMART" id="SM00934">
    <property type="entry name" value="OMPdecase"/>
    <property type="match status" value="1"/>
</dbReference>
<dbReference type="SUPFAM" id="SSF51366">
    <property type="entry name" value="Ribulose-phoshate binding barrel"/>
    <property type="match status" value="1"/>
</dbReference>
<dbReference type="GO" id="GO:0006207">
    <property type="term" value="P:'de novo' pyrimidine nucleobase biosynthetic process"/>
    <property type="evidence" value="ECO:0007669"/>
    <property type="project" value="InterPro"/>
</dbReference>
<dbReference type="AlphaFoldDB" id="A0A086M8M3"/>
<dbReference type="PANTHER" id="PTHR43375">
    <property type="entry name" value="OROTIDINE 5'-PHOSPHATE DECARBOXYLASE"/>
    <property type="match status" value="1"/>
</dbReference>
<dbReference type="EC" id="4.1.1.23" evidence="3"/>
<dbReference type="VEuPathDB" id="ToxoDB:TGRUB_259690"/>
<dbReference type="GO" id="GO:0016757">
    <property type="term" value="F:glycosyltransferase activity"/>
    <property type="evidence" value="ECO:0007669"/>
    <property type="project" value="UniProtKB-KW"/>
</dbReference>
<reference evidence="11 12" key="1">
    <citation type="submission" date="2014-05" db="EMBL/GenBank/DDBJ databases">
        <authorList>
            <person name="Sibley D."/>
            <person name="Venepally P."/>
            <person name="Karamycheva S."/>
            <person name="Hadjithomas M."/>
            <person name="Khan A."/>
            <person name="Brunk B."/>
            <person name="Roos D."/>
            <person name="Caler E."/>
            <person name="Lorenzi H."/>
        </authorList>
    </citation>
    <scope>NUCLEOTIDE SEQUENCE [LARGE SCALE GENOMIC DNA]</scope>
    <source>
        <strain evidence="11 12">RUB</strain>
    </source>
</reference>
<evidence type="ECO:0000256" key="2">
    <source>
        <dbReference type="ARBA" id="ARBA00008847"/>
    </source>
</evidence>
<keyword evidence="11" id="KW-0328">Glycosyltransferase</keyword>
<comment type="caution">
    <text evidence="11">The sequence shown here is derived from an EMBL/GenBank/DDBJ whole genome shotgun (WGS) entry which is preliminary data.</text>
</comment>
<dbReference type="OrthoDB" id="5553476at2759"/>
<keyword evidence="11" id="KW-0808">Transferase</keyword>
<dbReference type="PROSITE" id="PS00156">
    <property type="entry name" value="OMPDECASE"/>
    <property type="match status" value="1"/>
</dbReference>
<feature type="domain" description="Orotidine 5'-phosphate decarboxylase" evidence="10">
    <location>
        <begin position="39"/>
        <end position="302"/>
    </location>
</feature>
<name>A0A086M8M3_TOXGO</name>
<dbReference type="CDD" id="cd04725">
    <property type="entry name" value="OMP_decarboxylase_like"/>
    <property type="match status" value="1"/>
</dbReference>